<accession>B6WUL6</accession>
<protein>
    <submittedName>
        <fullName evidence="2">Uncharacterized protein</fullName>
    </submittedName>
</protein>
<sequence length="39" mass="3904">MSHGTVSLRSWTGATGTTGSRRDTSPQDGICPVPGTATG</sequence>
<reference evidence="2 3" key="1">
    <citation type="submission" date="2008-10" db="EMBL/GenBank/DDBJ databases">
        <title>Draft genome sequence of Desulvovibrio piger (ATCC 29098).</title>
        <authorList>
            <person name="Sudarsanam P."/>
            <person name="Ley R."/>
            <person name="Guruge J."/>
            <person name="Turnbaugh P.J."/>
            <person name="Mahowald M."/>
            <person name="Liep D."/>
            <person name="Gordon J."/>
        </authorList>
    </citation>
    <scope>NUCLEOTIDE SEQUENCE [LARGE SCALE GENOMIC DNA]</scope>
    <source>
        <strain evidence="2 3">ATCC 29098</strain>
    </source>
</reference>
<reference evidence="2 3" key="2">
    <citation type="submission" date="2008-10" db="EMBL/GenBank/DDBJ databases">
        <authorList>
            <person name="Fulton L."/>
            <person name="Clifton S."/>
            <person name="Fulton B."/>
            <person name="Xu J."/>
            <person name="Minx P."/>
            <person name="Pepin K.H."/>
            <person name="Johnson M."/>
            <person name="Bhonagiri V."/>
            <person name="Nash W.E."/>
            <person name="Mardis E.R."/>
            <person name="Wilson R.K."/>
        </authorList>
    </citation>
    <scope>NUCLEOTIDE SEQUENCE [LARGE SCALE GENOMIC DNA]</scope>
    <source>
        <strain evidence="2 3">ATCC 29098</strain>
    </source>
</reference>
<comment type="caution">
    <text evidence="2">The sequence shown here is derived from an EMBL/GenBank/DDBJ whole genome shotgun (WGS) entry which is preliminary data.</text>
</comment>
<evidence type="ECO:0000313" key="3">
    <source>
        <dbReference type="Proteomes" id="UP000003676"/>
    </source>
</evidence>
<gene>
    <name evidence="2" type="ORF">DESPIG_01758</name>
</gene>
<evidence type="ECO:0000313" key="2">
    <source>
        <dbReference type="EMBL" id="EEB33346.1"/>
    </source>
</evidence>
<dbReference type="HOGENOM" id="CLU_3308569_0_0_7"/>
<name>B6WUL6_9BACT</name>
<dbReference type="EMBL" id="ABXU01000055">
    <property type="protein sequence ID" value="EEB33346.1"/>
    <property type="molecule type" value="Genomic_DNA"/>
</dbReference>
<proteinExistence type="predicted"/>
<evidence type="ECO:0000256" key="1">
    <source>
        <dbReference type="SAM" id="MobiDB-lite"/>
    </source>
</evidence>
<organism evidence="2 3">
    <name type="scientific">Desulfovibrio piger ATCC 29098</name>
    <dbReference type="NCBI Taxonomy" id="411464"/>
    <lineage>
        <taxon>Bacteria</taxon>
        <taxon>Pseudomonadati</taxon>
        <taxon>Thermodesulfobacteriota</taxon>
        <taxon>Desulfovibrionia</taxon>
        <taxon>Desulfovibrionales</taxon>
        <taxon>Desulfovibrionaceae</taxon>
        <taxon>Desulfovibrio</taxon>
    </lineage>
</organism>
<feature type="compositionally biased region" description="Polar residues" evidence="1">
    <location>
        <begin position="1"/>
        <end position="19"/>
    </location>
</feature>
<dbReference type="Proteomes" id="UP000003676">
    <property type="component" value="Unassembled WGS sequence"/>
</dbReference>
<feature type="region of interest" description="Disordered" evidence="1">
    <location>
        <begin position="1"/>
        <end position="39"/>
    </location>
</feature>
<dbReference type="AlphaFoldDB" id="B6WUL6"/>